<evidence type="ECO:0000256" key="6">
    <source>
        <dbReference type="ARBA" id="ARBA00023270"/>
    </source>
</evidence>
<feature type="binding site" evidence="9">
    <location>
        <begin position="588"/>
        <end position="589"/>
    </location>
    <ligand>
        <name>1-deoxy-D-xylulose 5-phosphate</name>
        <dbReference type="ChEBI" id="CHEBI:57792"/>
    </ligand>
</feature>
<dbReference type="GO" id="GO:0005737">
    <property type="term" value="C:cytoplasm"/>
    <property type="evidence" value="ECO:0007669"/>
    <property type="project" value="UniProtKB-SubCell"/>
</dbReference>
<dbReference type="Gene3D" id="3.30.9.10">
    <property type="entry name" value="D-Amino Acid Oxidase, subunit A, domain 2"/>
    <property type="match status" value="1"/>
</dbReference>
<dbReference type="HAMAP" id="MF_00443">
    <property type="entry name" value="ThiG"/>
    <property type="match status" value="1"/>
</dbReference>
<sequence length="660" mass="70215">MKTSSDIIIIGGGIIGLSIALDLKLRGASVTVCARSLQEGATYAAAGMLAPQAEAIPPGPMLDLCLRSRSLYPDWISKIEDLSGVSTGYWPGGILAPVYETTSPGTPKPLDSGFPATWVDKCHLDLYQPGLGEAVVGGWWYPEDGQVDNRALANALLIAARELGIEIREGVILEGIIQRQQQAVALRTNQGELHASHYVLATGAWSHQLLPIPVHPKKGQMLSVQAPVSSSVQPPLTRVLFGPETYIVPRRDGRIIIGATSEDVGFTPGNTPAGIKILLERAMRLYPVLADYPISECWWGYRPATPDEWPVLGPSAIANLTLATGHYRNGILLAPITASLIADWILQENTDPLLPYFSSQRFFTSSPQPNPSTMSNSLTYATAKPSVPSAESLLEDLDQPVTIAGRSFQSRLMTGTGRYRSMEEMQQSIIASGCEIVTVAVRRVQTNAPGHQGLAEAIDWNKIWMLPNTAGCQTAEEAIRVARLGREMAKLLGQEDNNFVKLEVIPDPKYLLPDPIGTLQAAEQLVKEGFAVLPYINADPMLAKRLEEVGCATVMPLGSPIGSGQGISTAANIAIIIENAQVPVVVDAGIGVPSEAALAMEMGADLVLINSAIALAKNPAAMARAMAQGVEAGRLAYLAGRIPIKSAASASSPLTGTIAP</sequence>
<dbReference type="InParanoid" id="K9TK13"/>
<dbReference type="eggNOG" id="COG0665">
    <property type="taxonomic scope" value="Bacteria"/>
</dbReference>
<evidence type="ECO:0000256" key="7">
    <source>
        <dbReference type="ARBA" id="ARBA00049872"/>
    </source>
</evidence>
<evidence type="ECO:0000313" key="12">
    <source>
        <dbReference type="EMBL" id="AFY83202.1"/>
    </source>
</evidence>
<dbReference type="Gene3D" id="3.50.50.60">
    <property type="entry name" value="FAD/NAD(P)-binding domain"/>
    <property type="match status" value="1"/>
</dbReference>
<dbReference type="AlphaFoldDB" id="K9TK13"/>
<dbReference type="GO" id="GO:0050660">
    <property type="term" value="F:flavin adenine dinucleotide binding"/>
    <property type="evidence" value="ECO:0007669"/>
    <property type="project" value="InterPro"/>
</dbReference>
<keyword evidence="6 9" id="KW-0704">Schiff base</keyword>
<dbReference type="Proteomes" id="UP000010367">
    <property type="component" value="Chromosome"/>
</dbReference>
<dbReference type="PANTHER" id="PTHR34266">
    <property type="entry name" value="THIAZOLE SYNTHASE"/>
    <property type="match status" value="1"/>
</dbReference>
<dbReference type="InterPro" id="IPR012727">
    <property type="entry name" value="Gly_oxidase_ThiO"/>
</dbReference>
<dbReference type="eggNOG" id="COG2022">
    <property type="taxonomic scope" value="Bacteria"/>
</dbReference>
<comment type="function">
    <text evidence="1 9">Catalyzes the rearrangement of 1-deoxy-D-xylulose 5-phosphate (DXP) to produce the thiazole phosphate moiety of thiamine. Sulfur is provided by the thiocarboxylate moiety of the carrier protein ThiS. In vitro, sulfur can be provided by H(2)S.</text>
</comment>
<dbReference type="InterPro" id="IPR008867">
    <property type="entry name" value="ThiG"/>
</dbReference>
<dbReference type="PANTHER" id="PTHR34266:SF2">
    <property type="entry name" value="THIAZOLE SYNTHASE"/>
    <property type="match status" value="1"/>
</dbReference>
<keyword evidence="9" id="KW-0963">Cytoplasm</keyword>
<dbReference type="SUPFAM" id="SSF110399">
    <property type="entry name" value="ThiG-like"/>
    <property type="match status" value="1"/>
</dbReference>
<organism evidence="12 13">
    <name type="scientific">Oscillatoria acuminata PCC 6304</name>
    <dbReference type="NCBI Taxonomy" id="56110"/>
    <lineage>
        <taxon>Bacteria</taxon>
        <taxon>Bacillati</taxon>
        <taxon>Cyanobacteriota</taxon>
        <taxon>Cyanophyceae</taxon>
        <taxon>Oscillatoriophycideae</taxon>
        <taxon>Oscillatoriales</taxon>
        <taxon>Oscillatoriaceae</taxon>
        <taxon>Oscillatoria</taxon>
    </lineage>
</organism>
<evidence type="ECO:0000256" key="3">
    <source>
        <dbReference type="ARBA" id="ARBA00022679"/>
    </source>
</evidence>
<dbReference type="UniPathway" id="UPA00060"/>
<keyword evidence="5 12" id="KW-0560">Oxidoreductase</keyword>
<dbReference type="EC" id="2.8.1.10" evidence="9"/>
<dbReference type="InterPro" id="IPR006076">
    <property type="entry name" value="FAD-dep_OxRdtase"/>
</dbReference>
<dbReference type="InterPro" id="IPR036188">
    <property type="entry name" value="FAD/NAD-bd_sf"/>
</dbReference>
<dbReference type="FunCoup" id="K9TK13">
    <property type="interactions" value="383"/>
</dbReference>
<gene>
    <name evidence="9" type="primary">thiG</name>
    <name evidence="12" type="ORF">Oscil6304_3639</name>
</gene>
<evidence type="ECO:0000259" key="11">
    <source>
        <dbReference type="Pfam" id="PF05690"/>
    </source>
</evidence>
<proteinExistence type="inferred from homology"/>
<dbReference type="NCBIfam" id="TIGR02352">
    <property type="entry name" value="thiamin_ThiO"/>
    <property type="match status" value="1"/>
</dbReference>
<comment type="similarity">
    <text evidence="9">Belongs to the ThiG family.</text>
</comment>
<evidence type="ECO:0000259" key="10">
    <source>
        <dbReference type="Pfam" id="PF01266"/>
    </source>
</evidence>
<keyword evidence="3 9" id="KW-0808">Transferase</keyword>
<feature type="binding site" evidence="9">
    <location>
        <position position="562"/>
    </location>
    <ligand>
        <name>1-deoxy-D-xylulose 5-phosphate</name>
        <dbReference type="ChEBI" id="CHEBI:57792"/>
    </ligand>
</feature>
<feature type="domain" description="Thiazole synthase ThiG" evidence="11">
    <location>
        <begin position="402"/>
        <end position="653"/>
    </location>
</feature>
<evidence type="ECO:0000256" key="9">
    <source>
        <dbReference type="HAMAP-Rule" id="MF_00443"/>
    </source>
</evidence>
<evidence type="ECO:0000256" key="5">
    <source>
        <dbReference type="ARBA" id="ARBA00023002"/>
    </source>
</evidence>
<evidence type="ECO:0000313" key="13">
    <source>
        <dbReference type="Proteomes" id="UP000010367"/>
    </source>
</evidence>
<dbReference type="GO" id="GO:0009229">
    <property type="term" value="P:thiamine diphosphate biosynthetic process"/>
    <property type="evidence" value="ECO:0007669"/>
    <property type="project" value="UniProtKB-UniRule"/>
</dbReference>
<keyword evidence="4 9" id="KW-0784">Thiamine biosynthesis</keyword>
<accession>K9TK13</accession>
<dbReference type="Gene3D" id="3.20.20.70">
    <property type="entry name" value="Aldolase class I"/>
    <property type="match status" value="1"/>
</dbReference>
<feature type="binding site" evidence="9">
    <location>
        <begin position="610"/>
        <end position="611"/>
    </location>
    <ligand>
        <name>1-deoxy-D-xylulose 5-phosphate</name>
        <dbReference type="ChEBI" id="CHEBI:57792"/>
    </ligand>
</feature>
<dbReference type="GO" id="GO:0043799">
    <property type="term" value="F:glycine oxidase activity"/>
    <property type="evidence" value="ECO:0007669"/>
    <property type="project" value="UniProtKB-EC"/>
</dbReference>
<dbReference type="InterPro" id="IPR033983">
    <property type="entry name" value="Thiazole_synthase_ThiG"/>
</dbReference>
<dbReference type="HOGENOM" id="CLU_024913_1_1_3"/>
<name>K9TK13_9CYAN</name>
<comment type="catalytic activity">
    <reaction evidence="7">
        <text>glycine + O2 + H2O = glyoxylate + H2O2 + NH4(+)</text>
        <dbReference type="Rhea" id="RHEA:11532"/>
        <dbReference type="ChEBI" id="CHEBI:15377"/>
        <dbReference type="ChEBI" id="CHEBI:15379"/>
        <dbReference type="ChEBI" id="CHEBI:16240"/>
        <dbReference type="ChEBI" id="CHEBI:28938"/>
        <dbReference type="ChEBI" id="CHEBI:36655"/>
        <dbReference type="ChEBI" id="CHEBI:57305"/>
        <dbReference type="EC" id="1.4.3.19"/>
    </reaction>
</comment>
<evidence type="ECO:0000256" key="8">
    <source>
        <dbReference type="ARBA" id="ARBA00049897"/>
    </source>
</evidence>
<dbReference type="GO" id="GO:1990107">
    <property type="term" value="F:thiazole synthase activity"/>
    <property type="evidence" value="ECO:0007669"/>
    <property type="project" value="UniProtKB-EC"/>
</dbReference>
<protein>
    <recommendedName>
        <fullName evidence="9">Thiazole synthase</fullName>
        <ecNumber evidence="9">2.8.1.10</ecNumber>
    </recommendedName>
</protein>
<evidence type="ECO:0000256" key="1">
    <source>
        <dbReference type="ARBA" id="ARBA00002834"/>
    </source>
</evidence>
<dbReference type="InterPro" id="IPR013785">
    <property type="entry name" value="Aldolase_TIM"/>
</dbReference>
<feature type="active site" description="Schiff-base intermediate with DXP" evidence="9">
    <location>
        <position position="501"/>
    </location>
</feature>
<dbReference type="OrthoDB" id="9805935at2"/>
<dbReference type="KEGG" id="oac:Oscil6304_3639"/>
<reference evidence="12 13" key="1">
    <citation type="submission" date="2012-06" db="EMBL/GenBank/DDBJ databases">
        <title>Finished chromosome of genome of Oscillatoria acuminata PCC 6304.</title>
        <authorList>
            <consortium name="US DOE Joint Genome Institute"/>
            <person name="Gugger M."/>
            <person name="Coursin T."/>
            <person name="Rippka R."/>
            <person name="Tandeau De Marsac N."/>
            <person name="Huntemann M."/>
            <person name="Wei C.-L."/>
            <person name="Han J."/>
            <person name="Detter J.C."/>
            <person name="Han C."/>
            <person name="Tapia R."/>
            <person name="Davenport K."/>
            <person name="Daligault H."/>
            <person name="Erkkila T."/>
            <person name="Gu W."/>
            <person name="Munk A.C.C."/>
            <person name="Teshima H."/>
            <person name="Xu Y."/>
            <person name="Chain P."/>
            <person name="Chen A."/>
            <person name="Krypides N."/>
            <person name="Mavromatis K."/>
            <person name="Markowitz V."/>
            <person name="Szeto E."/>
            <person name="Ivanova N."/>
            <person name="Mikhailova N."/>
            <person name="Ovchinnikova G."/>
            <person name="Pagani I."/>
            <person name="Pati A."/>
            <person name="Goodwin L."/>
            <person name="Peters L."/>
            <person name="Pitluck S."/>
            <person name="Woyke T."/>
            <person name="Kerfeld C."/>
        </authorList>
    </citation>
    <scope>NUCLEOTIDE SEQUENCE [LARGE SCALE GENOMIC DNA]</scope>
    <source>
        <strain evidence="12 13">PCC 6304</strain>
    </source>
</reference>
<dbReference type="PATRIC" id="fig|56110.3.peg.4381"/>
<comment type="subcellular location">
    <subcellularLocation>
        <location evidence="9">Cytoplasm</location>
    </subcellularLocation>
</comment>
<dbReference type="SUPFAM" id="SSF54373">
    <property type="entry name" value="FAD-linked reductases, C-terminal domain"/>
    <property type="match status" value="1"/>
</dbReference>
<dbReference type="Pfam" id="PF05690">
    <property type="entry name" value="ThiG"/>
    <property type="match status" value="1"/>
</dbReference>
<dbReference type="EMBL" id="CP003607">
    <property type="protein sequence ID" value="AFY83202.1"/>
    <property type="molecule type" value="Genomic_DNA"/>
</dbReference>
<comment type="subunit">
    <text evidence="9">Homotetramer. Forms heterodimers with either ThiH or ThiS.</text>
</comment>
<evidence type="ECO:0000256" key="2">
    <source>
        <dbReference type="ARBA" id="ARBA00004948"/>
    </source>
</evidence>
<dbReference type="Pfam" id="PF01266">
    <property type="entry name" value="DAO"/>
    <property type="match status" value="1"/>
</dbReference>
<evidence type="ECO:0000256" key="4">
    <source>
        <dbReference type="ARBA" id="ARBA00022977"/>
    </source>
</evidence>
<dbReference type="SUPFAM" id="SSF51905">
    <property type="entry name" value="FAD/NAD(P)-binding domain"/>
    <property type="match status" value="1"/>
</dbReference>
<comment type="catalytic activity">
    <reaction evidence="8 9">
        <text>[ThiS sulfur-carrier protein]-C-terminal-Gly-aminoethanethioate + 2-iminoacetate + 1-deoxy-D-xylulose 5-phosphate = [ThiS sulfur-carrier protein]-C-terminal Gly-Gly + 2-[(2R,5Z)-2-carboxy-4-methylthiazol-5(2H)-ylidene]ethyl phosphate + 2 H2O + H(+)</text>
        <dbReference type="Rhea" id="RHEA:26297"/>
        <dbReference type="Rhea" id="RHEA-COMP:12909"/>
        <dbReference type="Rhea" id="RHEA-COMP:19908"/>
        <dbReference type="ChEBI" id="CHEBI:15377"/>
        <dbReference type="ChEBI" id="CHEBI:15378"/>
        <dbReference type="ChEBI" id="CHEBI:57792"/>
        <dbReference type="ChEBI" id="CHEBI:62899"/>
        <dbReference type="ChEBI" id="CHEBI:77846"/>
        <dbReference type="ChEBI" id="CHEBI:90778"/>
        <dbReference type="ChEBI" id="CHEBI:232372"/>
        <dbReference type="EC" id="2.8.1.10"/>
    </reaction>
</comment>
<keyword evidence="13" id="KW-1185">Reference proteome</keyword>
<comment type="pathway">
    <text evidence="2 9">Cofactor biosynthesis; thiamine diphosphate biosynthesis.</text>
</comment>
<dbReference type="CDD" id="cd04728">
    <property type="entry name" value="ThiG"/>
    <property type="match status" value="1"/>
</dbReference>
<dbReference type="STRING" id="56110.Oscil6304_3639"/>
<feature type="domain" description="FAD dependent oxidoreductase" evidence="10">
    <location>
        <begin position="6"/>
        <end position="344"/>
    </location>
</feature>